<dbReference type="Pfam" id="PF02872">
    <property type="entry name" value="5_nucleotid_C"/>
    <property type="match status" value="1"/>
</dbReference>
<dbReference type="EMBL" id="BSDC01000002">
    <property type="protein sequence ID" value="GLH67326.1"/>
    <property type="molecule type" value="Genomic_DNA"/>
</dbReference>
<feature type="domain" description="5'-Nucleotidase C-terminal" evidence="4">
    <location>
        <begin position="328"/>
        <end position="479"/>
    </location>
</feature>
<evidence type="ECO:0000259" key="3">
    <source>
        <dbReference type="Pfam" id="PF00149"/>
    </source>
</evidence>
<dbReference type="InterPro" id="IPR029052">
    <property type="entry name" value="Metallo-depent_PP-like"/>
</dbReference>
<dbReference type="Gene3D" id="3.90.780.10">
    <property type="entry name" value="5'-Nucleotidase, C-terminal domain"/>
    <property type="match status" value="1"/>
</dbReference>
<dbReference type="InterPro" id="IPR036907">
    <property type="entry name" value="5'-Nucleotdase_C_sf"/>
</dbReference>
<keyword evidence="2" id="KW-0547">Nucleotide-binding</keyword>
<gene>
    <name evidence="5" type="ORF">GETHED_16900</name>
</gene>
<sequence length="535" mass="58791">MRHWLWILLIALGLQAQEARIQILGTTDLHGHVMAEETFSLQPANQGWAKLATLIRRQRALNPDTILVDCGDTIQGEPLNYVRNTLRRDLPEPSVAIMNALGYAAMAVGNHEYDFGQDLLREVEKQARFPFLSANTLTARGLHAFPTHTLVTVGGVRVAVVGFTTPRTAALAGPRNATDLVFQDIVAAARELVPRLREKEKADVVVALLHSGLGTVDGHAGDENAALRLADQVPGLDAIFTGHTHQAIQTEYKGIPILQAQVYGRALAVVDLSLRKEKGRWRVGAAQGRLLRPEADTLADPEVARLTAELRAATDRYLDTAATNLLVDLDSRWARMEDTPLMQLLHQVQRQATGAQLSAAASPGARLFIPKGPTSVRQFYALAPYENQVARIRITGAQLKAYLEHAARHYTYSWEPELYNREVPIHDFDTVDGVAYALNLGRPVGSRVASLSYQGQPVKPEQTFTLALTTYRLGGGGGYMEAIGFKGTPDLVTEASQRNLLLAYVLARPTLNPAVPNAWRTIPYLDRERVLNQAK</sequence>
<protein>
    <submittedName>
        <fullName evidence="5">Multifunctional 2',3'-cyclic-nucleotide 2'-phosphodiesterase/5'-nucleotidase/3'-nucleotidase</fullName>
    </submittedName>
</protein>
<dbReference type="RefSeq" id="WP_285608405.1">
    <property type="nucleotide sequence ID" value="NZ_BSDC01000002.1"/>
</dbReference>
<organism evidence="5 6">
    <name type="scientific">Geothrix edaphica</name>
    <dbReference type="NCBI Taxonomy" id="2927976"/>
    <lineage>
        <taxon>Bacteria</taxon>
        <taxon>Pseudomonadati</taxon>
        <taxon>Acidobacteriota</taxon>
        <taxon>Holophagae</taxon>
        <taxon>Holophagales</taxon>
        <taxon>Holophagaceae</taxon>
        <taxon>Geothrix</taxon>
    </lineage>
</organism>
<dbReference type="InterPro" id="IPR004843">
    <property type="entry name" value="Calcineurin-like_PHP"/>
</dbReference>
<comment type="similarity">
    <text evidence="2">Belongs to the 5'-nucleotidase family.</text>
</comment>
<dbReference type="InterPro" id="IPR006179">
    <property type="entry name" value="5_nucleotidase/apyrase"/>
</dbReference>
<evidence type="ECO:0000313" key="5">
    <source>
        <dbReference type="EMBL" id="GLH67326.1"/>
    </source>
</evidence>
<evidence type="ECO:0000256" key="1">
    <source>
        <dbReference type="ARBA" id="ARBA00022729"/>
    </source>
</evidence>
<dbReference type="Gene3D" id="3.60.21.10">
    <property type="match status" value="1"/>
</dbReference>
<dbReference type="SUPFAM" id="SSF56300">
    <property type="entry name" value="Metallo-dependent phosphatases"/>
    <property type="match status" value="1"/>
</dbReference>
<dbReference type="SUPFAM" id="SSF55816">
    <property type="entry name" value="5'-nucleotidase (syn. UDP-sugar hydrolase), C-terminal domain"/>
    <property type="match status" value="1"/>
</dbReference>
<dbReference type="InterPro" id="IPR008334">
    <property type="entry name" value="5'-Nucleotdase_C"/>
</dbReference>
<accession>A0ABQ5PYU8</accession>
<keyword evidence="6" id="KW-1185">Reference proteome</keyword>
<dbReference type="PANTHER" id="PTHR11575:SF6">
    <property type="entry name" value="2',3'-CYCLIC-NUCLEOTIDE 2'-PHOSPHODIESTERASE_3'-NUCLEOTIDASE"/>
    <property type="match status" value="1"/>
</dbReference>
<reference evidence="5" key="1">
    <citation type="journal article" date="2023" name="Antonie Van Leeuwenhoek">
        <title>Mesoterricola silvestris gen. nov., sp. nov., Mesoterricola sediminis sp. nov., Geothrix oryzae sp. nov., Geothrix edaphica sp. nov., Geothrix rubra sp. nov., and Geothrix limicola sp. nov., six novel members of Acidobacteriota isolated from soils.</title>
        <authorList>
            <person name="Itoh H."/>
            <person name="Sugisawa Y."/>
            <person name="Mise K."/>
            <person name="Xu Z."/>
            <person name="Kuniyasu M."/>
            <person name="Ushijima N."/>
            <person name="Kawano K."/>
            <person name="Kobayashi E."/>
            <person name="Shiratori Y."/>
            <person name="Masuda Y."/>
            <person name="Senoo K."/>
        </authorList>
    </citation>
    <scope>NUCLEOTIDE SEQUENCE</scope>
    <source>
        <strain evidence="5">Red802</strain>
    </source>
</reference>
<feature type="domain" description="Calcineurin-like phosphoesterase" evidence="3">
    <location>
        <begin position="22"/>
        <end position="246"/>
    </location>
</feature>
<proteinExistence type="inferred from homology"/>
<dbReference type="PANTHER" id="PTHR11575">
    <property type="entry name" value="5'-NUCLEOTIDASE-RELATED"/>
    <property type="match status" value="1"/>
</dbReference>
<evidence type="ECO:0000313" key="6">
    <source>
        <dbReference type="Proteomes" id="UP001165044"/>
    </source>
</evidence>
<dbReference type="PRINTS" id="PR01607">
    <property type="entry name" value="APYRASEFAMLY"/>
</dbReference>
<dbReference type="Pfam" id="PF00149">
    <property type="entry name" value="Metallophos"/>
    <property type="match status" value="1"/>
</dbReference>
<evidence type="ECO:0000256" key="2">
    <source>
        <dbReference type="RuleBase" id="RU362119"/>
    </source>
</evidence>
<dbReference type="Proteomes" id="UP001165044">
    <property type="component" value="Unassembled WGS sequence"/>
</dbReference>
<keyword evidence="2" id="KW-0378">Hydrolase</keyword>
<comment type="caution">
    <text evidence="5">The sequence shown here is derived from an EMBL/GenBank/DDBJ whole genome shotgun (WGS) entry which is preliminary data.</text>
</comment>
<keyword evidence="1" id="KW-0732">Signal</keyword>
<name>A0ABQ5PYU8_9BACT</name>
<evidence type="ECO:0000259" key="4">
    <source>
        <dbReference type="Pfam" id="PF02872"/>
    </source>
</evidence>